<sequence>MVFEVELPTPTPIPTLLTVTSSALTMEPVQTDSKRIQPWMKVTKLAEAKNADAVPKDNEAVRVEWLRNESSAS</sequence>
<keyword evidence="2" id="KW-1185">Reference proteome</keyword>
<name>A0AAX6MP79_9PEZI</name>
<dbReference type="EMBL" id="JBANMG010000004">
    <property type="protein sequence ID" value="KAK6954207.1"/>
    <property type="molecule type" value="Genomic_DNA"/>
</dbReference>
<reference evidence="1 2" key="1">
    <citation type="journal article" date="2024" name="Front Chem Biol">
        <title>Unveiling the potential of Daldinia eschscholtzii MFLUCC 19-0629 through bioactivity and bioinformatics studies for enhanced sustainable agriculture production.</title>
        <authorList>
            <person name="Brooks S."/>
            <person name="Weaver J.A."/>
            <person name="Klomchit A."/>
            <person name="Alharthi S.A."/>
            <person name="Onlamun T."/>
            <person name="Nurani R."/>
            <person name="Vong T.K."/>
            <person name="Alberti F."/>
            <person name="Greco C."/>
        </authorList>
    </citation>
    <scope>NUCLEOTIDE SEQUENCE [LARGE SCALE GENOMIC DNA]</scope>
    <source>
        <strain evidence="1">MFLUCC 19-0629</strain>
    </source>
</reference>
<protein>
    <submittedName>
        <fullName evidence="1">Uncharacterized protein</fullName>
    </submittedName>
</protein>
<dbReference type="AlphaFoldDB" id="A0AAX6MP79"/>
<evidence type="ECO:0000313" key="1">
    <source>
        <dbReference type="EMBL" id="KAK6954207.1"/>
    </source>
</evidence>
<comment type="caution">
    <text evidence="1">The sequence shown here is derived from an EMBL/GenBank/DDBJ whole genome shotgun (WGS) entry which is preliminary data.</text>
</comment>
<evidence type="ECO:0000313" key="2">
    <source>
        <dbReference type="Proteomes" id="UP001369815"/>
    </source>
</evidence>
<organism evidence="1 2">
    <name type="scientific">Daldinia eschscholtzii</name>
    <dbReference type="NCBI Taxonomy" id="292717"/>
    <lineage>
        <taxon>Eukaryota</taxon>
        <taxon>Fungi</taxon>
        <taxon>Dikarya</taxon>
        <taxon>Ascomycota</taxon>
        <taxon>Pezizomycotina</taxon>
        <taxon>Sordariomycetes</taxon>
        <taxon>Xylariomycetidae</taxon>
        <taxon>Xylariales</taxon>
        <taxon>Hypoxylaceae</taxon>
        <taxon>Daldinia</taxon>
    </lineage>
</organism>
<gene>
    <name evidence="1" type="ORF">Daesc_004172</name>
</gene>
<proteinExistence type="predicted"/>
<accession>A0AAX6MP79</accession>
<dbReference type="Proteomes" id="UP001369815">
    <property type="component" value="Unassembled WGS sequence"/>
</dbReference>